<dbReference type="Proteomes" id="UP001152885">
    <property type="component" value="Unassembled WGS sequence"/>
</dbReference>
<keyword evidence="4 6" id="KW-0539">Nucleus</keyword>
<comment type="subcellular location">
    <subcellularLocation>
        <location evidence="1 6">Nucleus</location>
    </subcellularLocation>
</comment>
<keyword evidence="3 6" id="KW-0677">Repeat</keyword>
<dbReference type="InterPro" id="IPR026003">
    <property type="entry name" value="Cohesin_HEAT"/>
</dbReference>
<organism evidence="8 9">
    <name type="scientific">Candida verbasci</name>
    <dbReference type="NCBI Taxonomy" id="1227364"/>
    <lineage>
        <taxon>Eukaryota</taxon>
        <taxon>Fungi</taxon>
        <taxon>Dikarya</taxon>
        <taxon>Ascomycota</taxon>
        <taxon>Saccharomycotina</taxon>
        <taxon>Pichiomycetes</taxon>
        <taxon>Debaryomycetaceae</taxon>
        <taxon>Candida/Lodderomyces clade</taxon>
        <taxon>Candida</taxon>
    </lineage>
</organism>
<evidence type="ECO:0000259" key="7">
    <source>
        <dbReference type="Pfam" id="PF12830"/>
    </source>
</evidence>
<evidence type="ECO:0000256" key="3">
    <source>
        <dbReference type="ARBA" id="ARBA00022737"/>
    </source>
</evidence>
<comment type="similarity">
    <text evidence="2 6">Belongs to the SCC2/Nipped-B family.</text>
</comment>
<dbReference type="InterPro" id="IPR033031">
    <property type="entry name" value="Scc2/Nipped-B"/>
</dbReference>
<sequence>MSIRQQPETLTDLLAVNPLLHLIPKQALIPLLNNPQIGVIADESKFKKQKSQEPINSESMESEIGEELFKEDEYIDGLMTQLKYQKYKKTDQEILVDIKLSTFELKQLEQLNINGEIIPNDDTLANTSRLSVRKKYDNFDSQSHNEKYIKKFNNQLQIYNEQKQETNGIKRANEDENGSTQRKLVKYSEGDLKNFASQFLTELAEYETEKSLTYEESEKVLDVVNKVANKETNVDHLVSVERRCFKSICDFLEKDANINTINDLKTYSNEILGGIYGVRSILTIMNNFPDNKQILVGEYVNIIGKFIEFTINLILNMAGIPNFEIDNDVKLLTTKLSEIGLIFKQLAKLHLKLPLDDAILNKMEMVLIQFIFDEKLNEEKTIIELVPIDAIKISSAYFLIEIARSTNTEQRDFLIIETIMNFNKLSTKRSIFRKFKIDRGFSIQLFTLLLVKLIENSKNKSEAIKLADTVTKTIIEKIDNAHPKTILDHFIDDLFLLLPYPEWSCSETILYSFTQILTNSLSNINEKLNQEIYYLDTLGSIAERVLSFNYDKENLSKDDEREIIAECVHFQSSNALQFLINNYIRFDMKDELKYEKSNPKYLNIILNRLDSFTQSFISNIDKYLKSSKVKVKTKAVKILASLSDKKPDILTSRPIQEILSNRILDDATSVRDAVYEFIGKYIVTHPNEANNFFYPISNALSDDGISVRKKSIKLSKEIYPLLNEQGRITIGSKLLRRLDDEEDSIKNEAIQVMIDIWILEPSPDLISIAMSSSKNLAYLKLFLQFHVLNVENCQTALESLIDLLQDFNEGSLLLLSIISEFKSSLFGQEELIALKQFILDETNISSKSYVYALTILNHCTKDLPPLRPEFITVLDFLLQKSTKLSIKQLHQAIPALWQLCNIFNVQLKLINAVILTMKLIRKAIETNNNDRMMVLLKLLSCFSKYCDLQKYHQEFLNQGFLSMKPNESIISLVVRHILTFLLKDDQYNKKIIAIASASLITACSNNTRMLMAAPVLQIFDKQFKVGDATVVKSLIQSFIEFIKEKDDEIVNRTEAGGFNSSNTTDGVGANLVQRYLDVILKLCLVDKGEYSYLPFQFIELAIEYGYANPKLVVPTILALQASSVNIIQSTAHKIHKSLFMNQKALIESNYQEGIQLAFQYKLEKLDFLNVVYQVINSNKSSRLKFLQAILKSIDISNDFMFNLFIIKRIYFINFRSLEDIYIMLVFFQQLIRSEINDFVEELELKKNQPEIKDLSFSAYLVVDLFKYFTNVYRITSEDIDAYNSKCIDIDFNTSAKQLKACEMNVTWIEENMGNDDIVLKCLKFIKENIN</sequence>
<dbReference type="InterPro" id="IPR016024">
    <property type="entry name" value="ARM-type_fold"/>
</dbReference>
<dbReference type="GO" id="GO:0140588">
    <property type="term" value="P:chromatin looping"/>
    <property type="evidence" value="ECO:0007669"/>
    <property type="project" value="InterPro"/>
</dbReference>
<dbReference type="InterPro" id="IPR024986">
    <property type="entry name" value="Nipped-B_C"/>
</dbReference>
<evidence type="ECO:0000256" key="6">
    <source>
        <dbReference type="RuleBase" id="RU364107"/>
    </source>
</evidence>
<dbReference type="EMBL" id="CANTUO010000004">
    <property type="protein sequence ID" value="CAI5759382.1"/>
    <property type="molecule type" value="Genomic_DNA"/>
</dbReference>
<dbReference type="Pfam" id="PF12765">
    <property type="entry name" value="Cohesin_HEAT"/>
    <property type="match status" value="1"/>
</dbReference>
<comment type="caution">
    <text evidence="8">The sequence shown here is derived from an EMBL/GenBank/DDBJ whole genome shotgun (WGS) entry which is preliminary data.</text>
</comment>
<gene>
    <name evidence="8" type="ORF">CANVERA_P3895</name>
</gene>
<dbReference type="SUPFAM" id="SSF48371">
    <property type="entry name" value="ARM repeat"/>
    <property type="match status" value="1"/>
</dbReference>
<evidence type="ECO:0000256" key="5">
    <source>
        <dbReference type="ARBA" id="ARBA00023306"/>
    </source>
</evidence>
<accession>A0A9W4TZG8</accession>
<dbReference type="PANTHER" id="PTHR21704">
    <property type="entry name" value="NIPPED-B-LIKE PROTEIN DELANGIN SCC2-RELATED"/>
    <property type="match status" value="1"/>
</dbReference>
<proteinExistence type="inferred from homology"/>
<keyword evidence="5 6" id="KW-0131">Cell cycle</keyword>
<dbReference type="GO" id="GO:1990414">
    <property type="term" value="P:replication-born double-strand break repair via sister chromatid exchange"/>
    <property type="evidence" value="ECO:0007669"/>
    <property type="project" value="TreeGrafter"/>
</dbReference>
<dbReference type="GO" id="GO:0090694">
    <property type="term" value="C:Scc2-Scc4 cohesin loading complex"/>
    <property type="evidence" value="ECO:0007669"/>
    <property type="project" value="TreeGrafter"/>
</dbReference>
<dbReference type="GO" id="GO:0010468">
    <property type="term" value="P:regulation of gene expression"/>
    <property type="evidence" value="ECO:0007669"/>
    <property type="project" value="InterPro"/>
</dbReference>
<dbReference type="GO" id="GO:0061775">
    <property type="term" value="F:cohesin loader activity"/>
    <property type="evidence" value="ECO:0007669"/>
    <property type="project" value="InterPro"/>
</dbReference>
<evidence type="ECO:0000256" key="1">
    <source>
        <dbReference type="ARBA" id="ARBA00004123"/>
    </source>
</evidence>
<name>A0A9W4TZG8_9ASCO</name>
<feature type="domain" description="Sister chromatid cohesion C-terminal" evidence="7">
    <location>
        <begin position="1070"/>
        <end position="1224"/>
    </location>
</feature>
<dbReference type="Pfam" id="PF12830">
    <property type="entry name" value="Nipped-B_C"/>
    <property type="match status" value="1"/>
</dbReference>
<evidence type="ECO:0000313" key="8">
    <source>
        <dbReference type="EMBL" id="CAI5759382.1"/>
    </source>
</evidence>
<protein>
    <recommendedName>
        <fullName evidence="6">Sister chromatid cohesion protein</fullName>
    </recommendedName>
</protein>
<dbReference type="InterPro" id="IPR011989">
    <property type="entry name" value="ARM-like"/>
</dbReference>
<dbReference type="Gene3D" id="1.25.10.10">
    <property type="entry name" value="Leucine-rich Repeat Variant"/>
    <property type="match status" value="1"/>
</dbReference>
<evidence type="ECO:0000256" key="2">
    <source>
        <dbReference type="ARBA" id="ARBA00009252"/>
    </source>
</evidence>
<keyword evidence="9" id="KW-1185">Reference proteome</keyword>
<dbReference type="GO" id="GO:0071169">
    <property type="term" value="P:establishment of protein localization to chromatin"/>
    <property type="evidence" value="ECO:0007669"/>
    <property type="project" value="TreeGrafter"/>
</dbReference>
<dbReference type="GO" id="GO:0003682">
    <property type="term" value="F:chromatin binding"/>
    <property type="evidence" value="ECO:0007669"/>
    <property type="project" value="TreeGrafter"/>
</dbReference>
<reference evidence="8" key="1">
    <citation type="submission" date="2022-12" db="EMBL/GenBank/DDBJ databases">
        <authorList>
            <person name="Brejova B."/>
        </authorList>
    </citation>
    <scope>NUCLEOTIDE SEQUENCE</scope>
</reference>
<dbReference type="PANTHER" id="PTHR21704:SF18">
    <property type="entry name" value="NIPPED-B-LIKE PROTEIN"/>
    <property type="match status" value="1"/>
</dbReference>
<dbReference type="OrthoDB" id="418242at2759"/>
<evidence type="ECO:0000256" key="4">
    <source>
        <dbReference type="ARBA" id="ARBA00023242"/>
    </source>
</evidence>
<evidence type="ECO:0000313" key="9">
    <source>
        <dbReference type="Proteomes" id="UP001152885"/>
    </source>
</evidence>
<dbReference type="GO" id="GO:0034087">
    <property type="term" value="P:establishment of mitotic sister chromatid cohesion"/>
    <property type="evidence" value="ECO:0007669"/>
    <property type="project" value="TreeGrafter"/>
</dbReference>